<evidence type="ECO:0000313" key="1">
    <source>
        <dbReference type="EMBL" id="EGG30654.1"/>
    </source>
</evidence>
<name>F3KZ39_9GAMM</name>
<dbReference type="PANTHER" id="PTHR40252">
    <property type="entry name" value="BLR0328 PROTEIN"/>
    <property type="match status" value="1"/>
</dbReference>
<keyword evidence="2" id="KW-1185">Reference proteome</keyword>
<dbReference type="Pfam" id="PF08495">
    <property type="entry name" value="FIST"/>
    <property type="match status" value="1"/>
</dbReference>
<sequence>MHFHYTVTQGDKFSDCIAQIEAFLPSETESIILLATSDNTWNMNEVSDWLRQSKMPIAGGFFPGVIAAQEKYQHNTIVALCSMRPLRKCLVNGLSKGENFIYAQLSQYIGAKEEGKPYLVLIDGLSQNIERFTDVFYRTMGESTATIGGGAGSLDFIQKPCLFTENGIAEDAALIIELPSPLSVGIQHGWEICAGPHLVTEACGVAVNQLNFTDALEIYRDEILAHSGINLTEHDFFDVAKQFPLGIEKLDAEPLVRDPIQADGNTLICVGEVPQNAMIYLLQGHTQKLTEAAKLAASNAVEAHKRHYDTALSTCFTVDCISRVLFMDADFTQELSSINSVLPEQVKHIGILSLGEIGNVDSGPIEWLNKTTVVGVL</sequence>
<reference evidence="1 2" key="1">
    <citation type="journal article" date="2011" name="J. Bacteriol.">
        <title>Genome sequence of strain IMCC3088, a proteorhodopsin-containing marine bacterium belonging to the OM60/NOR5 clade.</title>
        <authorList>
            <person name="Jang Y."/>
            <person name="Oh H.M."/>
            <person name="Kang I."/>
            <person name="Lee K."/>
            <person name="Yang S.J."/>
            <person name="Cho J.C."/>
        </authorList>
    </citation>
    <scope>NUCLEOTIDE SEQUENCE [LARGE SCALE GENOMIC DNA]</scope>
    <source>
        <strain evidence="1 2">IMCC3088</strain>
    </source>
</reference>
<protein>
    <submittedName>
        <fullName evidence="1">Uncharacterized protein</fullName>
    </submittedName>
</protein>
<dbReference type="PANTHER" id="PTHR40252:SF2">
    <property type="entry name" value="BLR0328 PROTEIN"/>
    <property type="match status" value="1"/>
</dbReference>
<dbReference type="eggNOG" id="COG3287">
    <property type="taxonomic scope" value="Bacteria"/>
</dbReference>
<dbReference type="RefSeq" id="WP_009574656.1">
    <property type="nucleotide sequence ID" value="NZ_AEIG01000010.1"/>
</dbReference>
<organism evidence="1 2">
    <name type="scientific">Aequoribacter fuscus</name>
    <dbReference type="NCBI Taxonomy" id="2518989"/>
    <lineage>
        <taxon>Bacteria</taxon>
        <taxon>Pseudomonadati</taxon>
        <taxon>Pseudomonadota</taxon>
        <taxon>Gammaproteobacteria</taxon>
        <taxon>Cellvibrionales</taxon>
        <taxon>Halieaceae</taxon>
        <taxon>Aequoribacter</taxon>
    </lineage>
</organism>
<comment type="caution">
    <text evidence="1">The sequence shown here is derived from an EMBL/GenBank/DDBJ whole genome shotgun (WGS) entry which is preliminary data.</text>
</comment>
<dbReference type="Proteomes" id="UP000005615">
    <property type="component" value="Unassembled WGS sequence"/>
</dbReference>
<evidence type="ECO:0000313" key="2">
    <source>
        <dbReference type="Proteomes" id="UP000005615"/>
    </source>
</evidence>
<accession>F3KZ39</accession>
<dbReference type="EMBL" id="AEIG01000010">
    <property type="protein sequence ID" value="EGG30654.1"/>
    <property type="molecule type" value="Genomic_DNA"/>
</dbReference>
<dbReference type="SMART" id="SM01204">
    <property type="entry name" value="FIST_C"/>
    <property type="match status" value="1"/>
</dbReference>
<dbReference type="InterPro" id="IPR013702">
    <property type="entry name" value="FIST_domain_N"/>
</dbReference>
<dbReference type="OrthoDB" id="378730at2"/>
<dbReference type="AlphaFoldDB" id="F3KZ39"/>
<dbReference type="SMART" id="SM00897">
    <property type="entry name" value="FIST"/>
    <property type="match status" value="1"/>
</dbReference>
<dbReference type="InterPro" id="IPR019494">
    <property type="entry name" value="FIST_C"/>
</dbReference>
<gene>
    <name evidence="1" type="ORF">IMCC3088_105</name>
</gene>
<dbReference type="STRING" id="2518989.IMCC3088_105"/>
<proteinExistence type="predicted"/>
<dbReference type="Pfam" id="PF10442">
    <property type="entry name" value="FIST_C"/>
    <property type="match status" value="1"/>
</dbReference>